<gene>
    <name evidence="14" type="ORF">IM811_017480</name>
</gene>
<sequence>MGERRLSFFDSQVQPTPSPTAYASPILLANLDEAKYLRIAPLRKKSSYLGKGTLPRFTSASRPPYAREITIHHVRTPVSAERAYQTAVLGGLKHFFASKTRLVRSGDLIGVPVDAQLGRALQETIGGGSEVDDVVALTGKTGSQEPSSFDNVAWFKVGSIQINKADEDEDGTAESLWGSVACIDSSSVGMHGSGFQTSRIPGTKGSTWPYYLGLKKTPRRDADGPAIPLPSAQEEQSHVSPLRHQLRQLLAAATSQRAIHLKMPPVAILLTSTHRHIGKATLAAAACSDIGLHTFTIDAYDILSEGGGSGSDVKTEGFLRTRAERAMSCGPDCCGLLIQHIEALTADRIEATMKEVLNDTRVLIATTNEVDKVPDGVRGLFTHELEMNAPDEGEQQGLSLEPSIDLNAIALKTAALVAGDLVDVVDRASAAQQSRLEALATSASELSPDEPAVTVRDVQVAGGPAALCLTKGDLDAAVEAARKNFSDSIGAPKIPNVTWDDVGGLSNVKDAITETIQLPSSARALRPRHEEAIRHPVLRPPGTGKTLLAKAIATEYSLNFFSVKGPELLNMYIGESEANVRRVFQRARDARPCVVFFDELDSVAPKRGNQGDSGGVMDRIVSQLLAELDGMSGGDGDSGGVFVIGATNRPDLLDPALLRPGRFDKMLYLGVSDTHEKQLTILQALTRKFALDPALSLKSVADRLPLTYTGADFYALCSDAMLKAVTRQANQVDAKIRQLGGDMSTAYFFDHHASPADLAVVVTEPDFSAAQEELVPSVSQGELQHYERVRATFEGSDAQKKQSSSAAKDKGKGKAVAEDGDDDGWTLRRDKGKGRAVAAGFQEGTASDDEGLY</sequence>
<evidence type="ECO:0000256" key="11">
    <source>
        <dbReference type="ARBA" id="ARBA00062700"/>
    </source>
</evidence>
<dbReference type="EMBL" id="JADCTT010000009">
    <property type="protein sequence ID" value="KAF9747975.1"/>
    <property type="molecule type" value="Genomic_DNA"/>
</dbReference>
<evidence type="ECO:0000256" key="8">
    <source>
        <dbReference type="ARBA" id="ARBA00034811"/>
    </source>
</evidence>
<dbReference type="InterPro" id="IPR056995">
    <property type="entry name" value="PEX6_4th_dom"/>
</dbReference>
<keyword evidence="2" id="KW-0962">Peroxisome biogenesis</keyword>
<name>A0A8H7N3T4_BIOOC</name>
<comment type="catalytic activity">
    <reaction evidence="10">
        <text>ATP + H2O = ADP + phosphate + H(+)</text>
        <dbReference type="Rhea" id="RHEA:13065"/>
        <dbReference type="ChEBI" id="CHEBI:15377"/>
        <dbReference type="ChEBI" id="CHEBI:15378"/>
        <dbReference type="ChEBI" id="CHEBI:30616"/>
        <dbReference type="ChEBI" id="CHEBI:43474"/>
        <dbReference type="ChEBI" id="CHEBI:456216"/>
    </reaction>
    <physiologicalReaction direction="left-to-right" evidence="10">
        <dbReference type="Rhea" id="RHEA:13066"/>
    </physiologicalReaction>
</comment>
<keyword evidence="5" id="KW-0067">ATP-binding</keyword>
<evidence type="ECO:0000313" key="14">
    <source>
        <dbReference type="EMBL" id="KAF9747975.1"/>
    </source>
</evidence>
<feature type="region of interest" description="Disordered" evidence="12">
    <location>
        <begin position="793"/>
        <end position="853"/>
    </location>
</feature>
<keyword evidence="3" id="KW-0547">Nucleotide-binding</keyword>
<dbReference type="Gene3D" id="1.10.8.60">
    <property type="match status" value="1"/>
</dbReference>
<dbReference type="SMART" id="SM00382">
    <property type="entry name" value="AAA"/>
    <property type="match status" value="2"/>
</dbReference>
<evidence type="ECO:0000256" key="6">
    <source>
        <dbReference type="ARBA" id="ARBA00023136"/>
    </source>
</evidence>
<accession>A0A8H7N3T4</accession>
<comment type="subcellular location">
    <subcellularLocation>
        <location evidence="7">Peroxisome membrane</location>
        <topology evidence="7">Peripheral membrane protein</topology>
        <orientation evidence="7">Cytoplasmic side</orientation>
    </subcellularLocation>
</comment>
<feature type="domain" description="AAA+ ATPase" evidence="13">
    <location>
        <begin position="534"/>
        <end position="673"/>
    </location>
</feature>
<dbReference type="SUPFAM" id="SSF52540">
    <property type="entry name" value="P-loop containing nucleoside triphosphate hydrolases"/>
    <property type="match status" value="2"/>
</dbReference>
<proteinExistence type="inferred from homology"/>
<dbReference type="Proteomes" id="UP000616885">
    <property type="component" value="Unassembled WGS sequence"/>
</dbReference>
<evidence type="ECO:0000256" key="2">
    <source>
        <dbReference type="ARBA" id="ARBA00022593"/>
    </source>
</evidence>
<dbReference type="GO" id="GO:0005778">
    <property type="term" value="C:peroxisomal membrane"/>
    <property type="evidence" value="ECO:0007669"/>
    <property type="project" value="UniProtKB-SubCell"/>
</dbReference>
<dbReference type="InterPro" id="IPR027417">
    <property type="entry name" value="P-loop_NTPase"/>
</dbReference>
<dbReference type="FunFam" id="1.10.8.60:FF:000039">
    <property type="entry name" value="peroxisome biogenesis factor 6"/>
    <property type="match status" value="1"/>
</dbReference>
<organism evidence="14 15">
    <name type="scientific">Bionectria ochroleuca</name>
    <name type="common">Gliocladium roseum</name>
    <dbReference type="NCBI Taxonomy" id="29856"/>
    <lineage>
        <taxon>Eukaryota</taxon>
        <taxon>Fungi</taxon>
        <taxon>Dikarya</taxon>
        <taxon>Ascomycota</taxon>
        <taxon>Pezizomycotina</taxon>
        <taxon>Sordariomycetes</taxon>
        <taxon>Hypocreomycetidae</taxon>
        <taxon>Hypocreales</taxon>
        <taxon>Bionectriaceae</taxon>
        <taxon>Clonostachys</taxon>
    </lineage>
</organism>
<dbReference type="PANTHER" id="PTHR23077">
    <property type="entry name" value="AAA-FAMILY ATPASE"/>
    <property type="match status" value="1"/>
</dbReference>
<comment type="similarity">
    <text evidence="1">Belongs to the AAA ATPase family.</text>
</comment>
<evidence type="ECO:0000256" key="4">
    <source>
        <dbReference type="ARBA" id="ARBA00022801"/>
    </source>
</evidence>
<feature type="compositionally biased region" description="Basic and acidic residues" evidence="12">
    <location>
        <begin position="807"/>
        <end position="817"/>
    </location>
</feature>
<comment type="caution">
    <text evidence="14">The sequence shown here is derived from an EMBL/GenBank/DDBJ whole genome shotgun (WGS) entry which is preliminary data.</text>
</comment>
<dbReference type="GO" id="GO:0005829">
    <property type="term" value="C:cytosol"/>
    <property type="evidence" value="ECO:0007669"/>
    <property type="project" value="TreeGrafter"/>
</dbReference>
<protein>
    <recommendedName>
        <fullName evidence="8">Peroxisomal ATPase PEX6</fullName>
    </recommendedName>
    <alternativeName>
        <fullName evidence="9">Peroxin-6</fullName>
    </alternativeName>
</protein>
<comment type="subunit">
    <text evidence="11">Interacts with PEX1; forming the PEX1-PEX6 AAA ATPase complex, which is composed of a heterohexamer formed by a trimer of PEX1-PEX6 dimers.</text>
</comment>
<evidence type="ECO:0000256" key="10">
    <source>
        <dbReference type="ARBA" id="ARBA00048778"/>
    </source>
</evidence>
<evidence type="ECO:0000256" key="5">
    <source>
        <dbReference type="ARBA" id="ARBA00022840"/>
    </source>
</evidence>
<dbReference type="PROSITE" id="PS00674">
    <property type="entry name" value="AAA"/>
    <property type="match status" value="1"/>
</dbReference>
<keyword evidence="4" id="KW-0378">Hydrolase</keyword>
<dbReference type="InterPro" id="IPR003959">
    <property type="entry name" value="ATPase_AAA_core"/>
</dbReference>
<feature type="domain" description="AAA+ ATPase" evidence="13">
    <location>
        <begin position="264"/>
        <end position="391"/>
    </location>
</feature>
<evidence type="ECO:0000256" key="1">
    <source>
        <dbReference type="ARBA" id="ARBA00006914"/>
    </source>
</evidence>
<dbReference type="InterPro" id="IPR003593">
    <property type="entry name" value="AAA+_ATPase"/>
</dbReference>
<dbReference type="InterPro" id="IPR050168">
    <property type="entry name" value="AAA_ATPase_domain"/>
</dbReference>
<dbReference type="GO" id="GO:0016887">
    <property type="term" value="F:ATP hydrolysis activity"/>
    <property type="evidence" value="ECO:0007669"/>
    <property type="project" value="InterPro"/>
</dbReference>
<evidence type="ECO:0000256" key="3">
    <source>
        <dbReference type="ARBA" id="ARBA00022741"/>
    </source>
</evidence>
<reference evidence="14" key="1">
    <citation type="submission" date="2020-10" db="EMBL/GenBank/DDBJ databases">
        <title>High-Quality Genome Resource of Clonostachys rosea strain S41 by Oxford Nanopore Long-Read Sequencing.</title>
        <authorList>
            <person name="Wang H."/>
        </authorList>
    </citation>
    <scope>NUCLEOTIDE SEQUENCE</scope>
    <source>
        <strain evidence="14">S41</strain>
    </source>
</reference>
<evidence type="ECO:0000256" key="12">
    <source>
        <dbReference type="SAM" id="MobiDB-lite"/>
    </source>
</evidence>
<evidence type="ECO:0000313" key="15">
    <source>
        <dbReference type="Proteomes" id="UP000616885"/>
    </source>
</evidence>
<dbReference type="Gene3D" id="3.40.50.300">
    <property type="entry name" value="P-loop containing nucleotide triphosphate hydrolases"/>
    <property type="match status" value="2"/>
</dbReference>
<dbReference type="FunFam" id="3.40.50.300:FF:000109">
    <property type="entry name" value="Peroxisomal biogenesis factor 6"/>
    <property type="match status" value="1"/>
</dbReference>
<keyword evidence="6" id="KW-0472">Membrane</keyword>
<dbReference type="Pfam" id="PF00004">
    <property type="entry name" value="AAA"/>
    <property type="match status" value="2"/>
</dbReference>
<evidence type="ECO:0000259" key="13">
    <source>
        <dbReference type="SMART" id="SM00382"/>
    </source>
</evidence>
<dbReference type="GO" id="GO:0005524">
    <property type="term" value="F:ATP binding"/>
    <property type="evidence" value="ECO:0007669"/>
    <property type="project" value="UniProtKB-KW"/>
</dbReference>
<dbReference type="InterPro" id="IPR003960">
    <property type="entry name" value="ATPase_AAA_CS"/>
</dbReference>
<dbReference type="AlphaFoldDB" id="A0A8H7N3T4"/>
<dbReference type="Pfam" id="PF23315">
    <property type="entry name" value="PEX6_4th"/>
    <property type="match status" value="1"/>
</dbReference>
<dbReference type="GO" id="GO:0016558">
    <property type="term" value="P:protein import into peroxisome matrix"/>
    <property type="evidence" value="ECO:0007669"/>
    <property type="project" value="TreeGrafter"/>
</dbReference>
<evidence type="ECO:0000256" key="9">
    <source>
        <dbReference type="ARBA" id="ARBA00034920"/>
    </source>
</evidence>
<evidence type="ECO:0000256" key="7">
    <source>
        <dbReference type="ARBA" id="ARBA00034691"/>
    </source>
</evidence>
<dbReference type="PANTHER" id="PTHR23077:SF9">
    <property type="entry name" value="PEROXISOMAL ATPASE PEX6"/>
    <property type="match status" value="1"/>
</dbReference>